<accession>A0CM04</accession>
<protein>
    <submittedName>
        <fullName evidence="1">Uncharacterized protein</fullName>
    </submittedName>
</protein>
<evidence type="ECO:0000313" key="2">
    <source>
        <dbReference type="Proteomes" id="UP000000600"/>
    </source>
</evidence>
<dbReference type="InParanoid" id="A0CM04"/>
<dbReference type="GeneID" id="5025003"/>
<gene>
    <name evidence="1" type="ORF">GSPATT00008300001</name>
</gene>
<evidence type="ECO:0000313" key="1">
    <source>
        <dbReference type="EMBL" id="CAK71821.1"/>
    </source>
</evidence>
<name>A0CM04_PARTE</name>
<reference evidence="1 2" key="1">
    <citation type="journal article" date="2006" name="Nature">
        <title>Global trends of whole-genome duplications revealed by the ciliate Paramecium tetraurelia.</title>
        <authorList>
            <consortium name="Genoscope"/>
            <person name="Aury J.-M."/>
            <person name="Jaillon O."/>
            <person name="Duret L."/>
            <person name="Noel B."/>
            <person name="Jubin C."/>
            <person name="Porcel B.M."/>
            <person name="Segurens B."/>
            <person name="Daubin V."/>
            <person name="Anthouard V."/>
            <person name="Aiach N."/>
            <person name="Arnaiz O."/>
            <person name="Billaut A."/>
            <person name="Beisson J."/>
            <person name="Blanc I."/>
            <person name="Bouhouche K."/>
            <person name="Camara F."/>
            <person name="Duharcourt S."/>
            <person name="Guigo R."/>
            <person name="Gogendeau D."/>
            <person name="Katinka M."/>
            <person name="Keller A.-M."/>
            <person name="Kissmehl R."/>
            <person name="Klotz C."/>
            <person name="Koll F."/>
            <person name="Le Moue A."/>
            <person name="Lepere C."/>
            <person name="Malinsky S."/>
            <person name="Nowacki M."/>
            <person name="Nowak J.K."/>
            <person name="Plattner H."/>
            <person name="Poulain J."/>
            <person name="Ruiz F."/>
            <person name="Serrano V."/>
            <person name="Zagulski M."/>
            <person name="Dessen P."/>
            <person name="Betermier M."/>
            <person name="Weissenbach J."/>
            <person name="Scarpelli C."/>
            <person name="Schachter V."/>
            <person name="Sperling L."/>
            <person name="Meyer E."/>
            <person name="Cohen J."/>
            <person name="Wincker P."/>
        </authorList>
    </citation>
    <scope>NUCLEOTIDE SEQUENCE [LARGE SCALE GENOMIC DNA]</scope>
    <source>
        <strain evidence="1 2">Stock d4-2</strain>
    </source>
</reference>
<dbReference type="RefSeq" id="XP_001439218.1">
    <property type="nucleotide sequence ID" value="XM_001439181.1"/>
</dbReference>
<keyword evidence="2" id="KW-1185">Reference proteome</keyword>
<organism evidence="1 2">
    <name type="scientific">Paramecium tetraurelia</name>
    <dbReference type="NCBI Taxonomy" id="5888"/>
    <lineage>
        <taxon>Eukaryota</taxon>
        <taxon>Sar</taxon>
        <taxon>Alveolata</taxon>
        <taxon>Ciliophora</taxon>
        <taxon>Intramacronucleata</taxon>
        <taxon>Oligohymenophorea</taxon>
        <taxon>Peniculida</taxon>
        <taxon>Parameciidae</taxon>
        <taxon>Paramecium</taxon>
    </lineage>
</organism>
<dbReference type="EMBL" id="CT868108">
    <property type="protein sequence ID" value="CAK71821.1"/>
    <property type="molecule type" value="Genomic_DNA"/>
</dbReference>
<sequence>MQIEAESNINIQEIYESMVSQQFNIAILRQWEKEWLLENYLFPQIKNNEQYLQNNKQIIKRACIYYNSDFKFKIA</sequence>
<proteinExistence type="predicted"/>
<dbReference type="Proteomes" id="UP000000600">
    <property type="component" value="Unassembled WGS sequence"/>
</dbReference>
<dbReference type="AlphaFoldDB" id="A0CM04"/>
<dbReference type="KEGG" id="ptm:GSPATT00008300001"/>
<dbReference type="HOGENOM" id="CLU_2676383_0_0_1"/>